<protein>
    <submittedName>
        <fullName evidence="2">Uncharacterized protein</fullName>
    </submittedName>
</protein>
<dbReference type="EMBL" id="VDMD01000007">
    <property type="protein sequence ID" value="TRM64259.1"/>
    <property type="molecule type" value="Genomic_DNA"/>
</dbReference>
<accession>A0A550BVM2</accession>
<gene>
    <name evidence="3" type="ORF">BD626DRAFT_491260</name>
    <name evidence="2" type="ORF">BD626DRAFT_518817</name>
</gene>
<reference evidence="2 4" key="1">
    <citation type="journal article" date="2019" name="New Phytol.">
        <title>Comparative genomics reveals unique wood-decay strategies and fruiting body development in the Schizophyllaceae.</title>
        <authorList>
            <person name="Almasi E."/>
            <person name="Sahu N."/>
            <person name="Krizsan K."/>
            <person name="Balint B."/>
            <person name="Kovacs G.M."/>
            <person name="Kiss B."/>
            <person name="Cseklye J."/>
            <person name="Drula E."/>
            <person name="Henrissat B."/>
            <person name="Nagy I."/>
            <person name="Chovatia M."/>
            <person name="Adam C."/>
            <person name="LaButti K."/>
            <person name="Lipzen A."/>
            <person name="Riley R."/>
            <person name="Grigoriev I.V."/>
            <person name="Nagy L.G."/>
        </authorList>
    </citation>
    <scope>NUCLEOTIDE SEQUENCE [LARGE SCALE GENOMIC DNA]</scope>
    <source>
        <strain evidence="2 4">NL-1724</strain>
    </source>
</reference>
<proteinExistence type="predicted"/>
<keyword evidence="4" id="KW-1185">Reference proteome</keyword>
<keyword evidence="1" id="KW-1133">Transmembrane helix</keyword>
<dbReference type="Proteomes" id="UP000320762">
    <property type="component" value="Unassembled WGS sequence"/>
</dbReference>
<name>A0A550BVM2_9AGAR</name>
<evidence type="ECO:0000313" key="3">
    <source>
        <dbReference type="EMBL" id="TRM64259.1"/>
    </source>
</evidence>
<evidence type="ECO:0000256" key="1">
    <source>
        <dbReference type="SAM" id="Phobius"/>
    </source>
</evidence>
<evidence type="ECO:0000313" key="2">
    <source>
        <dbReference type="EMBL" id="TRM56566.1"/>
    </source>
</evidence>
<keyword evidence="1" id="KW-0812">Transmembrane</keyword>
<feature type="transmembrane region" description="Helical" evidence="1">
    <location>
        <begin position="20"/>
        <end position="45"/>
    </location>
</feature>
<comment type="caution">
    <text evidence="2">The sequence shown here is derived from an EMBL/GenBank/DDBJ whole genome shotgun (WGS) entry which is preliminary data.</text>
</comment>
<organism evidence="2 4">
    <name type="scientific">Schizophyllum amplum</name>
    <dbReference type="NCBI Taxonomy" id="97359"/>
    <lineage>
        <taxon>Eukaryota</taxon>
        <taxon>Fungi</taxon>
        <taxon>Dikarya</taxon>
        <taxon>Basidiomycota</taxon>
        <taxon>Agaricomycotina</taxon>
        <taxon>Agaricomycetes</taxon>
        <taxon>Agaricomycetidae</taxon>
        <taxon>Agaricales</taxon>
        <taxon>Schizophyllaceae</taxon>
        <taxon>Schizophyllum</taxon>
    </lineage>
</organism>
<evidence type="ECO:0000313" key="4">
    <source>
        <dbReference type="Proteomes" id="UP000320762"/>
    </source>
</evidence>
<dbReference type="EMBL" id="VDMD01000065">
    <property type="protein sequence ID" value="TRM56566.1"/>
    <property type="molecule type" value="Genomic_DNA"/>
</dbReference>
<sequence>MTFFGLSGKLTATWLGRLRLCLLLLIILCMYLSRLVALAVACKLLRRNKAAWDDMAKRLAGLSPTSFCKTATDNEFGWHRCKS</sequence>
<dbReference type="AlphaFoldDB" id="A0A550BVM2"/>
<keyword evidence="1" id="KW-0472">Membrane</keyword>
<reference evidence="2" key="2">
    <citation type="submission" date="2019-06" db="EMBL/GenBank/DDBJ databases">
        <authorList>
            <consortium name="DOE Joint Genome Institute"/>
            <person name="Ahrendt S.R."/>
            <person name="Cantor M.N."/>
            <person name="Hua S.X."/>
        </authorList>
    </citation>
    <scope>NUCLEOTIDE SEQUENCE</scope>
    <source>
        <strain evidence="2">NL-1724</strain>
    </source>
</reference>